<keyword evidence="2" id="KW-0472">Membrane</keyword>
<dbReference type="EMBL" id="ML976614">
    <property type="protein sequence ID" value="KAF1851500.1"/>
    <property type="molecule type" value="Genomic_DNA"/>
</dbReference>
<proteinExistence type="predicted"/>
<evidence type="ECO:0000313" key="4">
    <source>
        <dbReference type="Proteomes" id="UP000800039"/>
    </source>
</evidence>
<feature type="compositionally biased region" description="Basic residues" evidence="1">
    <location>
        <begin position="1"/>
        <end position="10"/>
    </location>
</feature>
<feature type="compositionally biased region" description="Basic and acidic residues" evidence="1">
    <location>
        <begin position="29"/>
        <end position="47"/>
    </location>
</feature>
<dbReference type="GeneID" id="63848824"/>
<feature type="compositionally biased region" description="Polar residues" evidence="1">
    <location>
        <begin position="243"/>
        <end position="255"/>
    </location>
</feature>
<feature type="region of interest" description="Disordered" evidence="1">
    <location>
        <begin position="294"/>
        <end position="319"/>
    </location>
</feature>
<gene>
    <name evidence="3" type="ORF">K460DRAFT_351417</name>
</gene>
<keyword evidence="2" id="KW-1133">Transmembrane helix</keyword>
<name>A0A9P4GUC0_9PLEO</name>
<feature type="compositionally biased region" description="Polar residues" evidence="1">
    <location>
        <begin position="150"/>
        <end position="178"/>
    </location>
</feature>
<keyword evidence="4" id="KW-1185">Reference proteome</keyword>
<dbReference type="CDD" id="cd12087">
    <property type="entry name" value="TM_EGFR-like"/>
    <property type="match status" value="1"/>
</dbReference>
<feature type="region of interest" description="Disordered" evidence="1">
    <location>
        <begin position="132"/>
        <end position="178"/>
    </location>
</feature>
<feature type="region of interest" description="Disordered" evidence="1">
    <location>
        <begin position="333"/>
        <end position="378"/>
    </location>
</feature>
<accession>A0A9P4GUC0</accession>
<organism evidence="3 4">
    <name type="scientific">Cucurbitaria berberidis CBS 394.84</name>
    <dbReference type="NCBI Taxonomy" id="1168544"/>
    <lineage>
        <taxon>Eukaryota</taxon>
        <taxon>Fungi</taxon>
        <taxon>Dikarya</taxon>
        <taxon>Ascomycota</taxon>
        <taxon>Pezizomycotina</taxon>
        <taxon>Dothideomycetes</taxon>
        <taxon>Pleosporomycetidae</taxon>
        <taxon>Pleosporales</taxon>
        <taxon>Pleosporineae</taxon>
        <taxon>Cucurbitariaceae</taxon>
        <taxon>Cucurbitaria</taxon>
    </lineage>
</organism>
<comment type="caution">
    <text evidence="3">The sequence shown here is derived from an EMBL/GenBank/DDBJ whole genome shotgun (WGS) entry which is preliminary data.</text>
</comment>
<dbReference type="RefSeq" id="XP_040794063.1">
    <property type="nucleotide sequence ID" value="XM_040931572.1"/>
</dbReference>
<sequence length="378" mass="40345">MEDSRPHRHPVSVDLDGMTAGRHTNSHTSDYEERLPQKDRATPTEDRESAEETQSTQRLSTLSAVIPQSTARPSTLRATFSSSASSFVLPASSLRAAIPTPEPSTSTSVNAILPSRSSTTTTTVLRTIIASPSRDPVPTAEEDTIPAAPSKSTAILASPSSDPTPAEENTTPVAPDGTTSAASALLVETTDAPMTPIAKAGMGVGLTFSVLSIASIAGFFLWRRRRHHHQNQHSASDTDNESNHSAAAQPNEPSNNILAKFFHPKKYTDNKHDAEWSVESAQKVEFVKDMHAQSVRTASRGDSRGGLDGGQPGAGREVMNESGMLPRRKLSMPNMALGSHPITPDVSAFPAPPTFAAGLQAGERSGKEEKRSNWPLME</sequence>
<protein>
    <submittedName>
        <fullName evidence="3">Uncharacterized protein</fullName>
    </submittedName>
</protein>
<feature type="region of interest" description="Disordered" evidence="1">
    <location>
        <begin position="1"/>
        <end position="73"/>
    </location>
</feature>
<feature type="region of interest" description="Disordered" evidence="1">
    <location>
        <begin position="230"/>
        <end position="255"/>
    </location>
</feature>
<dbReference type="AlphaFoldDB" id="A0A9P4GUC0"/>
<evidence type="ECO:0000256" key="2">
    <source>
        <dbReference type="SAM" id="Phobius"/>
    </source>
</evidence>
<keyword evidence="2" id="KW-0812">Transmembrane</keyword>
<reference evidence="3" key="1">
    <citation type="submission" date="2020-01" db="EMBL/GenBank/DDBJ databases">
        <authorList>
            <consortium name="DOE Joint Genome Institute"/>
            <person name="Haridas S."/>
            <person name="Albert R."/>
            <person name="Binder M."/>
            <person name="Bloem J."/>
            <person name="Labutti K."/>
            <person name="Salamov A."/>
            <person name="Andreopoulos B."/>
            <person name="Baker S.E."/>
            <person name="Barry K."/>
            <person name="Bills G."/>
            <person name="Bluhm B.H."/>
            <person name="Cannon C."/>
            <person name="Castanera R."/>
            <person name="Culley D.E."/>
            <person name="Daum C."/>
            <person name="Ezra D."/>
            <person name="Gonzalez J.B."/>
            <person name="Henrissat B."/>
            <person name="Kuo A."/>
            <person name="Liang C."/>
            <person name="Lipzen A."/>
            <person name="Lutzoni F."/>
            <person name="Magnuson J."/>
            <person name="Mondo S."/>
            <person name="Nolan M."/>
            <person name="Ohm R."/>
            <person name="Pangilinan J."/>
            <person name="Park H.-J."/>
            <person name="Ramirez L."/>
            <person name="Alfaro M."/>
            <person name="Sun H."/>
            <person name="Tritt A."/>
            <person name="Yoshinaga Y."/>
            <person name="Zwiers L.-H."/>
            <person name="Turgeon B.G."/>
            <person name="Goodwin S.B."/>
            <person name="Spatafora J.W."/>
            <person name="Crous P.W."/>
            <person name="Grigoriev I.V."/>
        </authorList>
    </citation>
    <scope>NUCLEOTIDE SEQUENCE</scope>
    <source>
        <strain evidence="3">CBS 394.84</strain>
    </source>
</reference>
<dbReference type="Proteomes" id="UP000800039">
    <property type="component" value="Unassembled WGS sequence"/>
</dbReference>
<feature type="compositionally biased region" description="Polar residues" evidence="1">
    <location>
        <begin position="52"/>
        <end position="73"/>
    </location>
</feature>
<dbReference type="OrthoDB" id="3800997at2759"/>
<evidence type="ECO:0000313" key="3">
    <source>
        <dbReference type="EMBL" id="KAF1851500.1"/>
    </source>
</evidence>
<feature type="transmembrane region" description="Helical" evidence="2">
    <location>
        <begin position="200"/>
        <end position="222"/>
    </location>
</feature>
<evidence type="ECO:0000256" key="1">
    <source>
        <dbReference type="SAM" id="MobiDB-lite"/>
    </source>
</evidence>